<dbReference type="Gene3D" id="3.30.70.20">
    <property type="match status" value="1"/>
</dbReference>
<reference evidence="11 12" key="1">
    <citation type="submission" date="2017-02" db="EMBL/GenBank/DDBJ databases">
        <title>isolation and characterization of a novel temperate virus Aeropyrum globular virus 1 infecting hyperthermophilic archaeon Aeropyrum.</title>
        <authorList>
            <person name="Yumiya M."/>
            <person name="Yoshida T."/>
            <person name="Sako Y."/>
        </authorList>
    </citation>
    <scope>NUCLEOTIDE SEQUENCE [LARGE SCALE GENOMIC DNA]</scope>
    <source>
        <strain evidence="11 12">YK1-12-2013</strain>
    </source>
</reference>
<organism evidence="11 12">
    <name type="scientific">Aeropyrum pernix</name>
    <dbReference type="NCBI Taxonomy" id="56636"/>
    <lineage>
        <taxon>Archaea</taxon>
        <taxon>Thermoproteota</taxon>
        <taxon>Thermoprotei</taxon>
        <taxon>Desulfurococcales</taxon>
        <taxon>Desulfurococcaceae</taxon>
        <taxon>Aeropyrum</taxon>
    </lineage>
</organism>
<dbReference type="AlphaFoldDB" id="A0A401H829"/>
<protein>
    <recommendedName>
        <fullName evidence="3">Ferredoxin-like protein</fullName>
    </recommendedName>
</protein>
<dbReference type="GO" id="GO:0051536">
    <property type="term" value="F:iron-sulfur cluster binding"/>
    <property type="evidence" value="ECO:0007669"/>
    <property type="project" value="UniProtKB-KW"/>
</dbReference>
<dbReference type="RefSeq" id="WP_131159668.1">
    <property type="nucleotide sequence ID" value="NZ_BDMD01000012.1"/>
</dbReference>
<evidence type="ECO:0000256" key="5">
    <source>
        <dbReference type="ARBA" id="ARBA00022723"/>
    </source>
</evidence>
<evidence type="ECO:0000256" key="4">
    <source>
        <dbReference type="ARBA" id="ARBA00022448"/>
    </source>
</evidence>
<evidence type="ECO:0000313" key="12">
    <source>
        <dbReference type="Proteomes" id="UP000291213"/>
    </source>
</evidence>
<feature type="domain" description="ETF-QO/FixX C-terminal" evidence="10">
    <location>
        <begin position="47"/>
        <end position="97"/>
    </location>
</feature>
<evidence type="ECO:0000256" key="2">
    <source>
        <dbReference type="ARBA" id="ARBA00009192"/>
    </source>
</evidence>
<comment type="caution">
    <text evidence="11">The sequence shown here is derived from an EMBL/GenBank/DDBJ whole genome shotgun (WGS) entry which is preliminary data.</text>
</comment>
<keyword evidence="8" id="KW-0411">Iron-sulfur</keyword>
<keyword evidence="6" id="KW-0249">Electron transport</keyword>
<dbReference type="Pfam" id="PF05187">
    <property type="entry name" value="Fer4_ETF_QO"/>
    <property type="match status" value="1"/>
</dbReference>
<keyword evidence="9" id="KW-0535">Nitrogen fixation</keyword>
<dbReference type="InterPro" id="IPR012206">
    <property type="entry name" value="Fd_FixX"/>
</dbReference>
<evidence type="ECO:0000256" key="6">
    <source>
        <dbReference type="ARBA" id="ARBA00022982"/>
    </source>
</evidence>
<evidence type="ECO:0000256" key="7">
    <source>
        <dbReference type="ARBA" id="ARBA00023004"/>
    </source>
</evidence>
<evidence type="ECO:0000256" key="3">
    <source>
        <dbReference type="ARBA" id="ARBA00020378"/>
    </source>
</evidence>
<dbReference type="PANTHER" id="PTHR43082:SF3">
    <property type="entry name" value="FERREDOXIN-LIKE PROTEIN YDIT"/>
    <property type="match status" value="1"/>
</dbReference>
<keyword evidence="5" id="KW-0479">Metal-binding</keyword>
<comment type="similarity">
    <text evidence="2">To ferredoxins from P.putida and C.tartarivorum, ferredoxin I from A.vinelandii, ferredoxin II from D.desulfuricans.</text>
</comment>
<gene>
    <name evidence="11" type="ORF">apy_03300</name>
</gene>
<accession>A0A401H829</accession>
<sequence>MSAKVEDRMLSIEDILQRNVWDVAEDPHIEIPKGADNQSGIPKKALALLCPAACYTEMGDELLFSYEGCVECALCRVITPKDKISWRYPRSGRGIQYRFT</sequence>
<comment type="function">
    <text evidence="1">Could be a 3Fe-4S cluster-containing protein.</text>
</comment>
<dbReference type="PIRSF" id="PIRSF036548">
    <property type="entry name" value="Fdx_FixX"/>
    <property type="match status" value="1"/>
</dbReference>
<evidence type="ECO:0000256" key="8">
    <source>
        <dbReference type="ARBA" id="ARBA00023014"/>
    </source>
</evidence>
<keyword evidence="4" id="KW-0813">Transport</keyword>
<proteinExistence type="predicted"/>
<dbReference type="Proteomes" id="UP000291213">
    <property type="component" value="Unassembled WGS sequence"/>
</dbReference>
<name>A0A401H829_AERPX</name>
<dbReference type="EMBL" id="BDMD01000012">
    <property type="protein sequence ID" value="GBF08605.1"/>
    <property type="molecule type" value="Genomic_DNA"/>
</dbReference>
<evidence type="ECO:0000313" key="11">
    <source>
        <dbReference type="EMBL" id="GBF08605.1"/>
    </source>
</evidence>
<evidence type="ECO:0000256" key="1">
    <source>
        <dbReference type="ARBA" id="ARBA00003208"/>
    </source>
</evidence>
<dbReference type="SUPFAM" id="SSF54862">
    <property type="entry name" value="4Fe-4S ferredoxins"/>
    <property type="match status" value="1"/>
</dbReference>
<dbReference type="OrthoDB" id="7950at2157"/>
<dbReference type="GO" id="GO:0005506">
    <property type="term" value="F:iron ion binding"/>
    <property type="evidence" value="ECO:0007669"/>
    <property type="project" value="InterPro"/>
</dbReference>
<dbReference type="InterPro" id="IPR007859">
    <property type="entry name" value="ETF-QO/FixX_C"/>
</dbReference>
<keyword evidence="7" id="KW-0408">Iron</keyword>
<evidence type="ECO:0000256" key="9">
    <source>
        <dbReference type="ARBA" id="ARBA00023231"/>
    </source>
</evidence>
<evidence type="ECO:0000259" key="10">
    <source>
        <dbReference type="Pfam" id="PF05187"/>
    </source>
</evidence>
<dbReference type="PANTHER" id="PTHR43082">
    <property type="entry name" value="FERREDOXIN-LIKE"/>
    <property type="match status" value="1"/>
</dbReference>